<evidence type="ECO:0000256" key="1">
    <source>
        <dbReference type="SAM" id="MobiDB-lite"/>
    </source>
</evidence>
<keyword evidence="3" id="KW-1185">Reference proteome</keyword>
<organism evidence="2 3">
    <name type="scientific">Testicularia cyperi</name>
    <dbReference type="NCBI Taxonomy" id="1882483"/>
    <lineage>
        <taxon>Eukaryota</taxon>
        <taxon>Fungi</taxon>
        <taxon>Dikarya</taxon>
        <taxon>Basidiomycota</taxon>
        <taxon>Ustilaginomycotina</taxon>
        <taxon>Ustilaginomycetes</taxon>
        <taxon>Ustilaginales</taxon>
        <taxon>Anthracoideaceae</taxon>
        <taxon>Testicularia</taxon>
    </lineage>
</organism>
<dbReference type="Proteomes" id="UP000246740">
    <property type="component" value="Unassembled WGS sequence"/>
</dbReference>
<dbReference type="EMBL" id="KZ819189">
    <property type="protein sequence ID" value="PWZ02243.1"/>
    <property type="molecule type" value="Genomic_DNA"/>
</dbReference>
<evidence type="ECO:0000313" key="2">
    <source>
        <dbReference type="EMBL" id="PWZ02243.1"/>
    </source>
</evidence>
<dbReference type="AlphaFoldDB" id="A0A317XWN2"/>
<feature type="region of interest" description="Disordered" evidence="1">
    <location>
        <begin position="203"/>
        <end position="223"/>
    </location>
</feature>
<reference evidence="2 3" key="1">
    <citation type="journal article" date="2018" name="Mol. Biol. Evol.">
        <title>Broad Genomic Sampling Reveals a Smut Pathogenic Ancestry of the Fungal Clade Ustilaginomycotina.</title>
        <authorList>
            <person name="Kijpornyongpan T."/>
            <person name="Mondo S.J."/>
            <person name="Barry K."/>
            <person name="Sandor L."/>
            <person name="Lee J."/>
            <person name="Lipzen A."/>
            <person name="Pangilinan J."/>
            <person name="LaButti K."/>
            <person name="Hainaut M."/>
            <person name="Henrissat B."/>
            <person name="Grigoriev I.V."/>
            <person name="Spatafora J.W."/>
            <person name="Aime M.C."/>
        </authorList>
    </citation>
    <scope>NUCLEOTIDE SEQUENCE [LARGE SCALE GENOMIC DNA]</scope>
    <source>
        <strain evidence="2 3">MCA 3645</strain>
    </source>
</reference>
<accession>A0A317XWN2</accession>
<dbReference type="InParanoid" id="A0A317XWN2"/>
<proteinExistence type="predicted"/>
<name>A0A317XWN2_9BASI</name>
<sequence length="223" mass="25086">MRLWCDFACFLARPPLSSNGVCVDRLLPPLSMLVLFLPRTIVMCESKVMRCQFLLLYPASVQSLCFLTDQIWTLACNALSLHMCSLTVSRPFSLLLRWSLLVAPCTSPLSARTPRRGHVYIVRVAWHTPSCRDDSEPLTGWDLSCRLPVPHSLKELTFGLLSKTLRPLFRGLQTFVLGVIRLLSQRVGSALLVSCSRQSDMLKRGPRKSRQGLSKKTYKVPGP</sequence>
<protein>
    <submittedName>
        <fullName evidence="2">Uncharacterized protein</fullName>
    </submittedName>
</protein>
<gene>
    <name evidence="2" type="ORF">BCV70DRAFT_59981</name>
</gene>
<evidence type="ECO:0000313" key="3">
    <source>
        <dbReference type="Proteomes" id="UP000246740"/>
    </source>
</evidence>